<dbReference type="AlphaFoldDB" id="A0A833RTD9"/>
<keyword evidence="2" id="KW-1133">Transmembrane helix</keyword>
<feature type="region of interest" description="Disordered" evidence="1">
    <location>
        <begin position="1"/>
        <end position="28"/>
    </location>
</feature>
<accession>A0A833RTD9</accession>
<keyword evidence="4" id="KW-1185">Reference proteome</keyword>
<keyword evidence="2" id="KW-0472">Membrane</keyword>
<gene>
    <name evidence="3" type="ORF">FCM35_KLT00134</name>
</gene>
<evidence type="ECO:0000256" key="1">
    <source>
        <dbReference type="SAM" id="MobiDB-lite"/>
    </source>
</evidence>
<dbReference type="PANTHER" id="PTHR12292">
    <property type="entry name" value="RWD DOMAIN-CONTAINING PROTEIN"/>
    <property type="match status" value="1"/>
</dbReference>
<keyword evidence="2" id="KW-0812">Transmembrane</keyword>
<reference evidence="3" key="1">
    <citation type="submission" date="2020-01" db="EMBL/GenBank/DDBJ databases">
        <title>Genome sequence of Kobresia littledalei, the first chromosome-level genome in the family Cyperaceae.</title>
        <authorList>
            <person name="Qu G."/>
        </authorList>
    </citation>
    <scope>NUCLEOTIDE SEQUENCE</scope>
    <source>
        <strain evidence="3">C.B.Clarke</strain>
        <tissue evidence="3">Leaf</tissue>
    </source>
</reference>
<proteinExistence type="predicted"/>
<dbReference type="EMBL" id="SWLB01000001">
    <property type="protein sequence ID" value="KAF3341496.1"/>
    <property type="molecule type" value="Genomic_DNA"/>
</dbReference>
<feature type="compositionally biased region" description="Polar residues" evidence="1">
    <location>
        <begin position="7"/>
        <end position="16"/>
    </location>
</feature>
<dbReference type="OrthoDB" id="277175at2759"/>
<dbReference type="InterPro" id="IPR040213">
    <property type="entry name" value="GIR2-like"/>
</dbReference>
<comment type="caution">
    <text evidence="3">The sequence shown here is derived from an EMBL/GenBank/DDBJ whole genome shotgun (WGS) entry which is preliminary data.</text>
</comment>
<sequence>MRETISVGVSFSPTRSRQNENWRRRNTLLSPPPSRLGLGFWLSAPLSFRTDSIGQAKENLGMAMMYTLAASAKEWLTEKFCSGAVEEPEVTAKPEDEVIMPHGEAVTTESFLAWREQFEAELALERAKFINLIFVLLEHRKGQLWWQKGLRRKNKTLTSMKILKVTLDKKFCWLLIATSLYLLAFSLVFGEYTDG</sequence>
<evidence type="ECO:0000313" key="3">
    <source>
        <dbReference type="EMBL" id="KAF3341496.1"/>
    </source>
</evidence>
<feature type="transmembrane region" description="Helical" evidence="2">
    <location>
        <begin position="171"/>
        <end position="189"/>
    </location>
</feature>
<organism evidence="3 4">
    <name type="scientific">Carex littledalei</name>
    <dbReference type="NCBI Taxonomy" id="544730"/>
    <lineage>
        <taxon>Eukaryota</taxon>
        <taxon>Viridiplantae</taxon>
        <taxon>Streptophyta</taxon>
        <taxon>Embryophyta</taxon>
        <taxon>Tracheophyta</taxon>
        <taxon>Spermatophyta</taxon>
        <taxon>Magnoliopsida</taxon>
        <taxon>Liliopsida</taxon>
        <taxon>Poales</taxon>
        <taxon>Cyperaceae</taxon>
        <taxon>Cyperoideae</taxon>
        <taxon>Cariceae</taxon>
        <taxon>Carex</taxon>
        <taxon>Carex subgen. Euthyceras</taxon>
    </lineage>
</organism>
<evidence type="ECO:0000256" key="2">
    <source>
        <dbReference type="SAM" id="Phobius"/>
    </source>
</evidence>
<dbReference type="Proteomes" id="UP000623129">
    <property type="component" value="Unassembled WGS sequence"/>
</dbReference>
<name>A0A833RTD9_9POAL</name>
<evidence type="ECO:0000313" key="4">
    <source>
        <dbReference type="Proteomes" id="UP000623129"/>
    </source>
</evidence>
<protein>
    <submittedName>
        <fullName evidence="3">RWD domain-containing protein 1</fullName>
    </submittedName>
</protein>